<evidence type="ECO:0000256" key="1">
    <source>
        <dbReference type="SAM" id="Phobius"/>
    </source>
</evidence>
<keyword evidence="1" id="KW-1133">Transmembrane helix</keyword>
<dbReference type="EMBL" id="KT887560">
    <property type="protein sequence ID" value="ALY08303.1"/>
    <property type="molecule type" value="Genomic_DNA"/>
</dbReference>
<keyword evidence="2" id="KW-0732">Signal</keyword>
<feature type="transmembrane region" description="Helical" evidence="1">
    <location>
        <begin position="53"/>
        <end position="72"/>
    </location>
</feature>
<feature type="chain" id="PRO_5015038712" evidence="2">
    <location>
        <begin position="30"/>
        <end position="118"/>
    </location>
</feature>
<organism evidence="3">
    <name type="scientific">Pseudomonas aeruginosa</name>
    <dbReference type="NCBI Taxonomy" id="287"/>
    <lineage>
        <taxon>Bacteria</taxon>
        <taxon>Pseudomonadati</taxon>
        <taxon>Pseudomonadota</taxon>
        <taxon>Gammaproteobacteria</taxon>
        <taxon>Pseudomonadales</taxon>
        <taxon>Pseudomonadaceae</taxon>
        <taxon>Pseudomonas</taxon>
    </lineage>
</organism>
<keyword evidence="1" id="KW-0472">Membrane</keyword>
<dbReference type="Proteomes" id="UP000045039">
    <property type="component" value="Unassembled WGS sequence"/>
</dbReference>
<protein>
    <submittedName>
        <fullName evidence="3">Integrating conjugative element membrane protein</fullName>
    </submittedName>
</protein>
<keyword evidence="1" id="KW-0812">Transmembrane</keyword>
<gene>
    <name evidence="4" type="ORF">PAERUG_P19_London_7_VIM_2_05_10_04581</name>
</gene>
<dbReference type="EMBL" id="CVVU01000223">
    <property type="protein sequence ID" value="CRP47229.1"/>
    <property type="molecule type" value="Genomic_DNA"/>
</dbReference>
<name>A0A0F6UH12_PSEAI</name>
<dbReference type="Pfam" id="PF11190">
    <property type="entry name" value="DUF2976"/>
    <property type="match status" value="1"/>
</dbReference>
<proteinExistence type="predicted"/>
<evidence type="ECO:0000313" key="3">
    <source>
        <dbReference type="EMBL" id="ALY08303.1"/>
    </source>
</evidence>
<reference evidence="4" key="2">
    <citation type="submission" date="2015-06" db="EMBL/GenBank/DDBJ databases">
        <authorList>
            <person name="Radhakrishnan R."/>
            <person name="Underwood A."/>
            <person name="Al-Shahib A."/>
        </authorList>
    </citation>
    <scope>NUCLEOTIDE SEQUENCE</scope>
    <source>
        <strain evidence="4">P19_London_7_VIM_2_05_10</strain>
    </source>
</reference>
<dbReference type="RefSeq" id="WP_012076870.1">
    <property type="nucleotide sequence ID" value="NZ_CAADMM010000131.1"/>
</dbReference>
<sequence length="118" mass="12575">MLKFTLQKLSTLCRRLAAISLAFPGVALAALPKPEAPTRGEGSGIMQTIQNFGYDGAMLLALLICVAVFLGVSWHTYGTYHAIHDGKKKWSDLGAGVAVGIGLLILIIYLVTKATTIM</sequence>
<dbReference type="PATRIC" id="fig|287.1491.peg.5980"/>
<evidence type="ECO:0000256" key="2">
    <source>
        <dbReference type="SAM" id="SignalP"/>
    </source>
</evidence>
<accession>A0A0F6UH12</accession>
<dbReference type="NCBIfam" id="TIGR03745">
    <property type="entry name" value="conj_TIGR03745"/>
    <property type="match status" value="1"/>
</dbReference>
<dbReference type="AlphaFoldDB" id="A0A0F6UH12"/>
<dbReference type="InterPro" id="IPR021356">
    <property type="entry name" value="Integr_conj_element_PFL4702"/>
</dbReference>
<evidence type="ECO:0000313" key="5">
    <source>
        <dbReference type="Proteomes" id="UP000045039"/>
    </source>
</evidence>
<reference evidence="3" key="1">
    <citation type="journal article" date="2015" name="MBio">
        <title>Phylogenetic Distribution of CRISPR-Cas Systems in Antibiotic-Resistant Pseudomonas aeruginosa.</title>
        <authorList>
            <person name="van Belkum A."/>
            <person name="Soriaga L.B."/>
            <person name="LaFave M.C."/>
            <person name="Akella S."/>
            <person name="Veyrieras J.B."/>
            <person name="Barbu E.M."/>
            <person name="Shortridge D."/>
            <person name="Blanc B."/>
            <person name="Hannum G."/>
            <person name="Zambardi G."/>
            <person name="Miller K."/>
            <person name="Enright M.C."/>
            <person name="Mugnier N."/>
            <person name="Brami D."/>
            <person name="Schicklin S."/>
            <person name="Felderman M."/>
            <person name="Schwartz A.S."/>
            <person name="Richardson T.H."/>
            <person name="Peterson T.C."/>
            <person name="Hubby B."/>
            <person name="Cady K.C."/>
        </authorList>
    </citation>
    <scope>NUCLEOTIDE SEQUENCE</scope>
    <source>
        <strain evidence="3">WH-SGI-V-07174</strain>
    </source>
</reference>
<reference evidence="5" key="3">
    <citation type="submission" date="2015-06" db="EMBL/GenBank/DDBJ databases">
        <authorList>
            <person name="Radhakrishnan Rajesh"/>
            <person name="Underwood Anthony"/>
            <person name="Al-Shahib Ali"/>
        </authorList>
    </citation>
    <scope>NUCLEOTIDE SEQUENCE [LARGE SCALE GENOMIC DNA]</scope>
    <source>
        <strain evidence="5">P19_London_7_VIM_2_05_10</strain>
    </source>
</reference>
<feature type="transmembrane region" description="Helical" evidence="1">
    <location>
        <begin position="93"/>
        <end position="112"/>
    </location>
</feature>
<evidence type="ECO:0000313" key="4">
    <source>
        <dbReference type="EMBL" id="CRP47229.1"/>
    </source>
</evidence>
<feature type="signal peptide" evidence="2">
    <location>
        <begin position="1"/>
        <end position="29"/>
    </location>
</feature>